<proteinExistence type="inferred from homology"/>
<reference evidence="3" key="1">
    <citation type="submission" date="2023-11" db="EMBL/GenBank/DDBJ databases">
        <title>Genome assemblies of two species of porcelain crab, Petrolisthes cinctipes and Petrolisthes manimaculis (Anomura: Porcellanidae).</title>
        <authorList>
            <person name="Angst P."/>
        </authorList>
    </citation>
    <scope>NUCLEOTIDE SEQUENCE</scope>
    <source>
        <strain evidence="3">PB745_02</strain>
        <tissue evidence="3">Gill</tissue>
    </source>
</reference>
<name>A0AAE1UKA2_9EUCA</name>
<dbReference type="Proteomes" id="UP001292094">
    <property type="component" value="Unassembled WGS sequence"/>
</dbReference>
<dbReference type="InterPro" id="IPR004843">
    <property type="entry name" value="Calcineurin-like_PHP"/>
</dbReference>
<evidence type="ECO:0000313" key="3">
    <source>
        <dbReference type="EMBL" id="KAK4321304.1"/>
    </source>
</evidence>
<dbReference type="InterPro" id="IPR029052">
    <property type="entry name" value="Metallo-depent_PP-like"/>
</dbReference>
<accession>A0AAE1UKA2</accession>
<comment type="caution">
    <text evidence="3">The sequence shown here is derived from an EMBL/GenBank/DDBJ whole genome shotgun (WGS) entry which is preliminary data.</text>
</comment>
<sequence length="179" mass="20134">MFVKLRSNFTLGQLPPKHKLVIAGNHDGLLDSKLCARPTDPQTLLTNATYLIYKTSQLPSMASRYMAVLELATVARHYMVLSAIPEGDVTTSYMLLNCKIPEHTSLHSAFSLPRGKALREHWRAIPTYIDVLVTHGPPWGHCDLTCKGYNVGCKDLLEEVKDRVKPKFHIFGHLHEGMK</sequence>
<dbReference type="AlphaFoldDB" id="A0AAE1UKA2"/>
<dbReference type="Pfam" id="PF00149">
    <property type="entry name" value="Metallophos"/>
    <property type="match status" value="1"/>
</dbReference>
<evidence type="ECO:0000313" key="4">
    <source>
        <dbReference type="Proteomes" id="UP001292094"/>
    </source>
</evidence>
<dbReference type="PANTHER" id="PTHR12905">
    <property type="entry name" value="METALLOPHOSPHOESTERASE"/>
    <property type="match status" value="1"/>
</dbReference>
<evidence type="ECO:0000256" key="1">
    <source>
        <dbReference type="ARBA" id="ARBA00007993"/>
    </source>
</evidence>
<gene>
    <name evidence="3" type="ORF">Pmani_007880</name>
</gene>
<organism evidence="3 4">
    <name type="scientific">Petrolisthes manimaculis</name>
    <dbReference type="NCBI Taxonomy" id="1843537"/>
    <lineage>
        <taxon>Eukaryota</taxon>
        <taxon>Metazoa</taxon>
        <taxon>Ecdysozoa</taxon>
        <taxon>Arthropoda</taxon>
        <taxon>Crustacea</taxon>
        <taxon>Multicrustacea</taxon>
        <taxon>Malacostraca</taxon>
        <taxon>Eumalacostraca</taxon>
        <taxon>Eucarida</taxon>
        <taxon>Decapoda</taxon>
        <taxon>Pleocyemata</taxon>
        <taxon>Anomura</taxon>
        <taxon>Galatheoidea</taxon>
        <taxon>Porcellanidae</taxon>
        <taxon>Petrolisthes</taxon>
    </lineage>
</organism>
<dbReference type="SUPFAM" id="SSF56300">
    <property type="entry name" value="Metallo-dependent phosphatases"/>
    <property type="match status" value="1"/>
</dbReference>
<dbReference type="GO" id="GO:0016787">
    <property type="term" value="F:hydrolase activity"/>
    <property type="evidence" value="ECO:0007669"/>
    <property type="project" value="InterPro"/>
</dbReference>
<keyword evidence="4" id="KW-1185">Reference proteome</keyword>
<evidence type="ECO:0000259" key="2">
    <source>
        <dbReference type="Pfam" id="PF00149"/>
    </source>
</evidence>
<feature type="domain" description="Calcineurin-like phosphoesterase" evidence="2">
    <location>
        <begin position="14"/>
        <end position="176"/>
    </location>
</feature>
<dbReference type="InterPro" id="IPR051693">
    <property type="entry name" value="UPF0046_metallophosphoest"/>
</dbReference>
<protein>
    <recommendedName>
        <fullName evidence="2">Calcineurin-like phosphoesterase domain-containing protein</fullName>
    </recommendedName>
</protein>
<dbReference type="PANTHER" id="PTHR12905:SF0">
    <property type="entry name" value="CALCINEURIN-LIKE PHOSPHOESTERASE DOMAIN-CONTAINING PROTEIN"/>
    <property type="match status" value="1"/>
</dbReference>
<dbReference type="EMBL" id="JAWZYT010000601">
    <property type="protein sequence ID" value="KAK4321304.1"/>
    <property type="molecule type" value="Genomic_DNA"/>
</dbReference>
<comment type="similarity">
    <text evidence="1">Belongs to the UPF0046 family.</text>
</comment>
<dbReference type="Gene3D" id="3.60.21.10">
    <property type="match status" value="1"/>
</dbReference>